<comment type="caution">
    <text evidence="2">The sequence shown here is derived from an EMBL/GenBank/DDBJ whole genome shotgun (WGS) entry which is preliminary data.</text>
</comment>
<keyword evidence="3" id="KW-1185">Reference proteome</keyword>
<evidence type="ECO:0000313" key="3">
    <source>
        <dbReference type="Proteomes" id="UP000824782"/>
    </source>
</evidence>
<proteinExistence type="predicted"/>
<evidence type="ECO:0000256" key="1">
    <source>
        <dbReference type="SAM" id="MobiDB-lite"/>
    </source>
</evidence>
<name>A0AAV7CJ79_ENGPU</name>
<gene>
    <name evidence="2" type="ORF">GDO81_004878</name>
</gene>
<evidence type="ECO:0000313" key="2">
    <source>
        <dbReference type="EMBL" id="KAG8585055.1"/>
    </source>
</evidence>
<dbReference type="AlphaFoldDB" id="A0AAV7CJ79"/>
<organism evidence="2 3">
    <name type="scientific">Engystomops pustulosus</name>
    <name type="common">Tungara frog</name>
    <name type="synonym">Physalaemus pustulosus</name>
    <dbReference type="NCBI Taxonomy" id="76066"/>
    <lineage>
        <taxon>Eukaryota</taxon>
        <taxon>Metazoa</taxon>
        <taxon>Chordata</taxon>
        <taxon>Craniata</taxon>
        <taxon>Vertebrata</taxon>
        <taxon>Euteleostomi</taxon>
        <taxon>Amphibia</taxon>
        <taxon>Batrachia</taxon>
        <taxon>Anura</taxon>
        <taxon>Neobatrachia</taxon>
        <taxon>Hyloidea</taxon>
        <taxon>Leptodactylidae</taxon>
        <taxon>Leiuperinae</taxon>
        <taxon>Engystomops</taxon>
    </lineage>
</organism>
<accession>A0AAV7CJ79</accession>
<protein>
    <submittedName>
        <fullName evidence="2">Uncharacterized protein</fullName>
    </submittedName>
</protein>
<feature type="region of interest" description="Disordered" evidence="1">
    <location>
        <begin position="39"/>
        <end position="76"/>
    </location>
</feature>
<reference evidence="2" key="1">
    <citation type="thesis" date="2020" institute="ProQuest LLC" country="789 East Eisenhower Parkway, Ann Arbor, MI, USA">
        <title>Comparative Genomics and Chromosome Evolution.</title>
        <authorList>
            <person name="Mudd A.B."/>
        </authorList>
    </citation>
    <scope>NUCLEOTIDE SEQUENCE</scope>
    <source>
        <strain evidence="2">237g6f4</strain>
        <tissue evidence="2">Blood</tissue>
    </source>
</reference>
<dbReference type="EMBL" id="WNYA01000002">
    <property type="protein sequence ID" value="KAG8585055.1"/>
    <property type="molecule type" value="Genomic_DNA"/>
</dbReference>
<feature type="non-terminal residue" evidence="2">
    <location>
        <position position="100"/>
    </location>
</feature>
<feature type="non-terminal residue" evidence="2">
    <location>
        <position position="1"/>
    </location>
</feature>
<dbReference type="Proteomes" id="UP000824782">
    <property type="component" value="Unassembled WGS sequence"/>
</dbReference>
<sequence length="100" mass="11698">RNISNHIKFCVTFACQEHLRQLEVIRQQYHNEMREIKNKANAHQEAPKATDGTYLVKPGNKCGQPPVDRPDGEEVTEEIQQQFSNIIKQNRQERKALEEK</sequence>